<dbReference type="EMBL" id="DF237736">
    <property type="protein sequence ID" value="GAQ91449.1"/>
    <property type="molecule type" value="Genomic_DNA"/>
</dbReference>
<keyword evidence="3" id="KW-1185">Reference proteome</keyword>
<proteinExistence type="predicted"/>
<sequence length="957" mass="106578">MSCPATQVVQARPFSHRHEVSPSTLSCRLTPVGCFAAGLHSLVHPPLFRSRVKPPPPPPVSLGRQSLLRERVHVQTVAANRLRVTAEKGGFFAGDAEGKDTQGIIRRLRSCRDLEAVHAILSQHLQRVPPEPEVSMFVGREAEVLEVLQELMATLRTNDFYAGRRIPRDQVHASPWQGGPGIGKTRLGEEITKGSVGLLAGLLLEHRDLLAALKNLKINIDVRELEDGVRLLDSGRISYAYMEFNGTGGEFTLADCTNGRFDAKAADRAIGLRLYASLFFNFTAVELRTVITTKRLEQLFTIKNVCRLRAKLVREQGGFPEQSVLASIIVMDEIQLAASKLERLCKIDPQTALKTILKAVCDYKSLYSGKDFHALMFIPMGTNLHKVQRSFELTEYGAAKMHDLLELRDDGELPAAFVESVMLSKHPSEADKIFEFVYSGPVRLLLAKAGGVPRYLMAVARAAVRPAFWERLPEVAAPGIYAKLAAIMEPYVEEEVEIWFRGSDLIERWGGVEVAKVLVSMVLVAYPIEQTTMLVGRDPERKLEQILELTMPYLTEAAKAKRRLLIHKKVKEVKEGAKDRLGTRQVLEEQSVQRLTMPYYLLQLVIRELKRLGQLDSVPGLGLLWDLGCGGALDGTRLEEMVSAREAVLSWLVLELERLHTGAASAPESVRKRLRDLYPTAIAAESTLNEEVEVRLLSVFQYMRDPLIDNAYTWQVPADGLVEVKPYERNQPLSRSYLDLNLVFRMDPYASGKDCTAADLHVTRVLGETGEVSLNIFSCKRTGGKNAVKTVLQQHTNISKGPKAPNLRVFYITTSRLDRKKEAEEAMKNCKPPMIVVDGDAMEGFLGCFGDIRPLAGENEAILKARRLSRARGANGNRQQVGTAADDSLEQPQPEMTSEEFEAYLSETTRLLSNKGVLMTPERRAAIAADLEKILLDGQSKSIYGERLRDGQPKSEE</sequence>
<gene>
    <name evidence="2" type="ORF">KFL_007870050</name>
</gene>
<evidence type="ECO:0000256" key="1">
    <source>
        <dbReference type="SAM" id="MobiDB-lite"/>
    </source>
</evidence>
<accession>A0A1Y1IPN6</accession>
<feature type="region of interest" description="Disordered" evidence="1">
    <location>
        <begin position="871"/>
        <end position="898"/>
    </location>
</feature>
<dbReference type="AlphaFoldDB" id="A0A1Y1IPN6"/>
<name>A0A1Y1IPN6_KLENI</name>
<dbReference type="Proteomes" id="UP000054558">
    <property type="component" value="Unassembled WGS sequence"/>
</dbReference>
<protein>
    <submittedName>
        <fullName evidence="2">Uncharacterized protein</fullName>
    </submittedName>
</protein>
<reference evidence="2 3" key="1">
    <citation type="journal article" date="2014" name="Nat. Commun.">
        <title>Klebsormidium flaccidum genome reveals primary factors for plant terrestrial adaptation.</title>
        <authorList>
            <person name="Hori K."/>
            <person name="Maruyama F."/>
            <person name="Fujisawa T."/>
            <person name="Togashi T."/>
            <person name="Yamamoto N."/>
            <person name="Seo M."/>
            <person name="Sato S."/>
            <person name="Yamada T."/>
            <person name="Mori H."/>
            <person name="Tajima N."/>
            <person name="Moriyama T."/>
            <person name="Ikeuchi M."/>
            <person name="Watanabe M."/>
            <person name="Wada H."/>
            <person name="Kobayashi K."/>
            <person name="Saito M."/>
            <person name="Masuda T."/>
            <person name="Sasaki-Sekimoto Y."/>
            <person name="Mashiguchi K."/>
            <person name="Awai K."/>
            <person name="Shimojima M."/>
            <person name="Masuda S."/>
            <person name="Iwai M."/>
            <person name="Nobusawa T."/>
            <person name="Narise T."/>
            <person name="Kondo S."/>
            <person name="Saito H."/>
            <person name="Sato R."/>
            <person name="Murakawa M."/>
            <person name="Ihara Y."/>
            <person name="Oshima-Yamada Y."/>
            <person name="Ohtaka K."/>
            <person name="Satoh M."/>
            <person name="Sonobe K."/>
            <person name="Ishii M."/>
            <person name="Ohtani R."/>
            <person name="Kanamori-Sato M."/>
            <person name="Honoki R."/>
            <person name="Miyazaki D."/>
            <person name="Mochizuki H."/>
            <person name="Umetsu J."/>
            <person name="Higashi K."/>
            <person name="Shibata D."/>
            <person name="Kamiya Y."/>
            <person name="Sato N."/>
            <person name="Nakamura Y."/>
            <person name="Tabata S."/>
            <person name="Ida S."/>
            <person name="Kurokawa K."/>
            <person name="Ohta H."/>
        </authorList>
    </citation>
    <scope>NUCLEOTIDE SEQUENCE [LARGE SCALE GENOMIC DNA]</scope>
    <source>
        <strain evidence="2 3">NIES-2285</strain>
    </source>
</reference>
<evidence type="ECO:0000313" key="2">
    <source>
        <dbReference type="EMBL" id="GAQ91449.1"/>
    </source>
</evidence>
<organism evidence="2 3">
    <name type="scientific">Klebsormidium nitens</name>
    <name type="common">Green alga</name>
    <name type="synonym">Ulothrix nitens</name>
    <dbReference type="NCBI Taxonomy" id="105231"/>
    <lineage>
        <taxon>Eukaryota</taxon>
        <taxon>Viridiplantae</taxon>
        <taxon>Streptophyta</taxon>
        <taxon>Klebsormidiophyceae</taxon>
        <taxon>Klebsormidiales</taxon>
        <taxon>Klebsormidiaceae</taxon>
        <taxon>Klebsormidium</taxon>
    </lineage>
</organism>
<evidence type="ECO:0000313" key="3">
    <source>
        <dbReference type="Proteomes" id="UP000054558"/>
    </source>
</evidence>